<dbReference type="InterPro" id="IPR002018">
    <property type="entry name" value="CarbesteraseB"/>
</dbReference>
<dbReference type="Proteomes" id="UP000031192">
    <property type="component" value="Unassembled WGS sequence"/>
</dbReference>
<reference evidence="4 5" key="1">
    <citation type="journal article" date="2014" name="Proc. Natl. Acad. Sci. U.S.A.">
        <title>Trajectory and genomic determinants of fungal-pathogen speciation and host adaptation.</title>
        <authorList>
            <person name="Hu X."/>
            <person name="Xiao G."/>
            <person name="Zheng P."/>
            <person name="Shang Y."/>
            <person name="Su Y."/>
            <person name="Zhang X."/>
            <person name="Liu X."/>
            <person name="Zhan S."/>
            <person name="St Leger R.J."/>
            <person name="Wang C."/>
        </authorList>
    </citation>
    <scope>NUCLEOTIDE SEQUENCE [LARGE SCALE GENOMIC DNA]</scope>
    <source>
        <strain evidence="4 5">ARSEF 977</strain>
    </source>
</reference>
<dbReference type="InterPro" id="IPR050309">
    <property type="entry name" value="Type-B_Carboxylest/Lipase"/>
</dbReference>
<dbReference type="EMBL" id="AZNH01000023">
    <property type="protein sequence ID" value="KID86153.1"/>
    <property type="molecule type" value="Genomic_DNA"/>
</dbReference>
<name>A0A0B4GU24_METGA</name>
<gene>
    <name evidence="4" type="ORF">MGU_06586</name>
</gene>
<feature type="signal peptide" evidence="2">
    <location>
        <begin position="1"/>
        <end position="19"/>
    </location>
</feature>
<keyword evidence="2" id="KW-0732">Signal</keyword>
<evidence type="ECO:0000259" key="3">
    <source>
        <dbReference type="Pfam" id="PF00135"/>
    </source>
</evidence>
<feature type="domain" description="Carboxylesterase type B" evidence="3">
    <location>
        <begin position="24"/>
        <end position="293"/>
    </location>
</feature>
<dbReference type="Gene3D" id="3.40.50.1820">
    <property type="entry name" value="alpha/beta hydrolase"/>
    <property type="match status" value="1"/>
</dbReference>
<dbReference type="SUPFAM" id="SSF53474">
    <property type="entry name" value="alpha/beta-Hydrolases"/>
    <property type="match status" value="1"/>
</dbReference>
<dbReference type="InterPro" id="IPR029058">
    <property type="entry name" value="AB_hydrolase_fold"/>
</dbReference>
<protein>
    <submittedName>
        <fullName evidence="4">Carboxylesterase family protein</fullName>
    </submittedName>
</protein>
<keyword evidence="5" id="KW-1185">Reference proteome</keyword>
<dbReference type="PANTHER" id="PTHR11559">
    <property type="entry name" value="CARBOXYLESTERASE"/>
    <property type="match status" value="1"/>
</dbReference>
<feature type="region of interest" description="Disordered" evidence="1">
    <location>
        <begin position="36"/>
        <end position="57"/>
    </location>
</feature>
<evidence type="ECO:0000256" key="2">
    <source>
        <dbReference type="SAM" id="SignalP"/>
    </source>
</evidence>
<sequence>MLPKILLYGALVLTKAVQAQDPPKLRLPWGTWEAQKYEPDPNVDPPGGRNPLGTPDETAHVETEDCLLLDLYVPVKAFLPNAEPLPLIVWVYGGGFVFGSKEQGGVLYTGRSMLSASNYTTSFVAGNYRLGVYSWLAGPYMETEATPNAGLYDQALLFEWVRDHIDKVKGNKDKVSVWGLSAGGSSILYHLIRDDGARDPLFQSFAAFSPGFEWAWNNTAGGKLDTVYKIFSNLVDCGSDCSIKCLQDVSPEAMAEANQKLFEQVIQGGLFPVGPAVDGKWVKTMPPLALAQGNYAASTNRT</sequence>
<evidence type="ECO:0000313" key="4">
    <source>
        <dbReference type="EMBL" id="KID86153.1"/>
    </source>
</evidence>
<comment type="caution">
    <text evidence="4">The sequence shown here is derived from an EMBL/GenBank/DDBJ whole genome shotgun (WGS) entry which is preliminary data.</text>
</comment>
<accession>A0A0B4GU24</accession>
<feature type="chain" id="PRO_5002103548" evidence="2">
    <location>
        <begin position="20"/>
        <end position="302"/>
    </location>
</feature>
<evidence type="ECO:0000313" key="5">
    <source>
        <dbReference type="Proteomes" id="UP000031192"/>
    </source>
</evidence>
<dbReference type="AlphaFoldDB" id="A0A0B4GU24"/>
<dbReference type="HOGENOM" id="CLU_921614_0_0_1"/>
<dbReference type="Pfam" id="PF00135">
    <property type="entry name" value="COesterase"/>
    <property type="match status" value="1"/>
</dbReference>
<proteinExistence type="predicted"/>
<evidence type="ECO:0000256" key="1">
    <source>
        <dbReference type="SAM" id="MobiDB-lite"/>
    </source>
</evidence>
<organism evidence="4 5">
    <name type="scientific">Metarhizium guizhouense (strain ARSEF 977)</name>
    <dbReference type="NCBI Taxonomy" id="1276136"/>
    <lineage>
        <taxon>Eukaryota</taxon>
        <taxon>Fungi</taxon>
        <taxon>Dikarya</taxon>
        <taxon>Ascomycota</taxon>
        <taxon>Pezizomycotina</taxon>
        <taxon>Sordariomycetes</taxon>
        <taxon>Hypocreomycetidae</taxon>
        <taxon>Hypocreales</taxon>
        <taxon>Clavicipitaceae</taxon>
        <taxon>Metarhizium</taxon>
    </lineage>
</organism>